<dbReference type="Proteomes" id="UP000294927">
    <property type="component" value="Unassembled WGS sequence"/>
</dbReference>
<organism evidence="1 2">
    <name type="scientific">Actinophytocola oryzae</name>
    <dbReference type="NCBI Taxonomy" id="502181"/>
    <lineage>
        <taxon>Bacteria</taxon>
        <taxon>Bacillati</taxon>
        <taxon>Actinomycetota</taxon>
        <taxon>Actinomycetes</taxon>
        <taxon>Pseudonocardiales</taxon>
        <taxon>Pseudonocardiaceae</taxon>
    </lineage>
</organism>
<reference evidence="1 2" key="1">
    <citation type="submission" date="2019-03" db="EMBL/GenBank/DDBJ databases">
        <title>Genomic Encyclopedia of Archaeal and Bacterial Type Strains, Phase II (KMG-II): from individual species to whole genera.</title>
        <authorList>
            <person name="Goeker M."/>
        </authorList>
    </citation>
    <scope>NUCLEOTIDE SEQUENCE [LARGE SCALE GENOMIC DNA]</scope>
    <source>
        <strain evidence="1 2">DSM 45499</strain>
    </source>
</reference>
<sequence length="121" mass="13193">MPASVSIRLDPAEEADEDIRRLARWLRDEDELKGRVSLGNAPLQQGEMGGVVDLVLVTLATGTGPVFVRSLFDWLARRRSDAKVSLTVESAEGNKINLECGSRADAEKLLKALDGQHVRPA</sequence>
<dbReference type="AlphaFoldDB" id="A0A4R7UV89"/>
<evidence type="ECO:0000313" key="2">
    <source>
        <dbReference type="Proteomes" id="UP000294927"/>
    </source>
</evidence>
<dbReference type="OrthoDB" id="3400184at2"/>
<keyword evidence="2" id="KW-1185">Reference proteome</keyword>
<accession>A0A4R7UV89</accession>
<gene>
    <name evidence="1" type="ORF">CLV71_12241</name>
</gene>
<protein>
    <submittedName>
        <fullName evidence="1">Uncharacterized protein</fullName>
    </submittedName>
</protein>
<dbReference type="InterPro" id="IPR045428">
    <property type="entry name" value="EACC1"/>
</dbReference>
<dbReference type="EMBL" id="SOCP01000022">
    <property type="protein sequence ID" value="TDV40653.1"/>
    <property type="molecule type" value="Genomic_DNA"/>
</dbReference>
<dbReference type="Pfam" id="PF19953">
    <property type="entry name" value="EACC1"/>
    <property type="match status" value="1"/>
</dbReference>
<evidence type="ECO:0000313" key="1">
    <source>
        <dbReference type="EMBL" id="TDV40653.1"/>
    </source>
</evidence>
<dbReference type="RefSeq" id="WP_133908096.1">
    <property type="nucleotide sequence ID" value="NZ_SOCP01000022.1"/>
</dbReference>
<name>A0A4R7UV89_9PSEU</name>
<proteinExistence type="predicted"/>
<comment type="caution">
    <text evidence="1">The sequence shown here is derived from an EMBL/GenBank/DDBJ whole genome shotgun (WGS) entry which is preliminary data.</text>
</comment>